<dbReference type="HOGENOM" id="CLU_884979_0_0_7"/>
<dbReference type="Proteomes" id="UP000007073">
    <property type="component" value="Chromosome"/>
</dbReference>
<dbReference type="AlphaFoldDB" id="Q39XI5"/>
<keyword evidence="4" id="KW-1185">Reference proteome</keyword>
<gene>
    <name evidence="3" type="ordered locus">Gmet_0797</name>
</gene>
<evidence type="ECO:0000313" key="3">
    <source>
        <dbReference type="EMBL" id="ABB31039.1"/>
    </source>
</evidence>
<proteinExistence type="predicted"/>
<dbReference type="Pfam" id="PF07589">
    <property type="entry name" value="PEP-CTERM"/>
    <property type="match status" value="1"/>
</dbReference>
<reference evidence="3 4" key="2">
    <citation type="journal article" date="2009" name="BMC Microbiol.">
        <title>The genome sequence of Geobacter metallireducens: features of metabolism, physiology and regulation common and dissimilar to Geobacter sulfurreducens.</title>
        <authorList>
            <person name="Aklujkar M."/>
            <person name="Krushkal J."/>
            <person name="DiBartolo G."/>
            <person name="Lapidus A."/>
            <person name="Land M.L."/>
            <person name="Lovley D.R."/>
        </authorList>
    </citation>
    <scope>NUCLEOTIDE SEQUENCE [LARGE SCALE GENOMIC DNA]</scope>
    <source>
        <strain evidence="4">ATCC 53774 / DSM 7210 / GS-15</strain>
    </source>
</reference>
<dbReference type="InterPro" id="IPR013424">
    <property type="entry name" value="Ice-binding_C"/>
</dbReference>
<name>Q39XI5_GEOMG</name>
<sequence length="314" mass="32857">MKKGIFSFLVTTWLLTGTTVPASATTFQSHTLNTLSFSYVENLFDSNGTMKNGLELAPGDHLVGIISVNRIVAGGETIFTAGPTSQLTGIYAHKVLSIPPYLVNGQYAYDPLNPSSFQVHTEYGNPDLGAFTVGSSTVNLASILDPGAVLALWLDQGNSATSFTTEGTLADSVARATDGLPFLSAGIGNSGYFYSHTNQSVTMAELLNGAFIGQAFAGLEVLTNATGHGLSPIFNPGDLEKGTATPLVLSCDLGINPAFFSPEPASPWVLAGTGSVQVYPAPEPSTLALFGVAGSVMALCRLRKRTLNDREDTP</sequence>
<keyword evidence="1" id="KW-0732">Signal</keyword>
<reference evidence="3 4" key="1">
    <citation type="submission" date="2005-10" db="EMBL/GenBank/DDBJ databases">
        <title>Complete sequence of Geobacter metallireducens GS-15.</title>
        <authorList>
            <consortium name="US DOE Joint Genome Institute"/>
            <person name="Copeland A."/>
            <person name="Lucas S."/>
            <person name="Lapidus A."/>
            <person name="Barry K."/>
            <person name="Detter J.C."/>
            <person name="Glavina T."/>
            <person name="Hammon N."/>
            <person name="Israni S."/>
            <person name="Pitluck S."/>
            <person name="Di Bartolo G."/>
            <person name="Chain P."/>
            <person name="Schmutz J."/>
            <person name="Larimer F."/>
            <person name="Land M."/>
            <person name="Kyrpides N."/>
            <person name="Ivanova N."/>
            <person name="Richardson P."/>
        </authorList>
    </citation>
    <scope>NUCLEOTIDE SEQUENCE [LARGE SCALE GENOMIC DNA]</scope>
    <source>
        <strain evidence="4">ATCC 53774 / DSM 7210 / GS-15</strain>
    </source>
</reference>
<dbReference type="NCBIfam" id="TIGR02595">
    <property type="entry name" value="PEP_CTERM"/>
    <property type="match status" value="1"/>
</dbReference>
<evidence type="ECO:0000313" key="4">
    <source>
        <dbReference type="Proteomes" id="UP000007073"/>
    </source>
</evidence>
<feature type="domain" description="Ice-binding protein C-terminal" evidence="2">
    <location>
        <begin position="280"/>
        <end position="304"/>
    </location>
</feature>
<feature type="signal peptide" evidence="1">
    <location>
        <begin position="1"/>
        <end position="24"/>
    </location>
</feature>
<protein>
    <submittedName>
        <fullName evidence="3">PEP motif-containing protein, putative exosortase substrate</fullName>
    </submittedName>
</protein>
<organism evidence="3 4">
    <name type="scientific">Geobacter metallireducens (strain ATCC 53774 / DSM 7210 / GS-15)</name>
    <dbReference type="NCBI Taxonomy" id="269799"/>
    <lineage>
        <taxon>Bacteria</taxon>
        <taxon>Pseudomonadati</taxon>
        <taxon>Thermodesulfobacteriota</taxon>
        <taxon>Desulfuromonadia</taxon>
        <taxon>Geobacterales</taxon>
        <taxon>Geobacteraceae</taxon>
        <taxon>Geobacter</taxon>
    </lineage>
</organism>
<dbReference type="KEGG" id="gme:Gmet_0797"/>
<evidence type="ECO:0000256" key="1">
    <source>
        <dbReference type="SAM" id="SignalP"/>
    </source>
</evidence>
<dbReference type="STRING" id="269799.Gmet_0797"/>
<accession>Q39XI5</accession>
<evidence type="ECO:0000259" key="2">
    <source>
        <dbReference type="Pfam" id="PF07589"/>
    </source>
</evidence>
<dbReference type="EMBL" id="CP000148">
    <property type="protein sequence ID" value="ABB31039.1"/>
    <property type="molecule type" value="Genomic_DNA"/>
</dbReference>
<feature type="chain" id="PRO_5004223417" evidence="1">
    <location>
        <begin position="25"/>
        <end position="314"/>
    </location>
</feature>